<evidence type="ECO:0000256" key="1">
    <source>
        <dbReference type="ARBA" id="ARBA00004141"/>
    </source>
</evidence>
<feature type="domain" description="EamA" evidence="7">
    <location>
        <begin position="166"/>
        <end position="299"/>
    </location>
</feature>
<keyword evidence="5 6" id="KW-0472">Membrane</keyword>
<feature type="transmembrane region" description="Helical" evidence="6">
    <location>
        <begin position="80"/>
        <end position="100"/>
    </location>
</feature>
<dbReference type="EMBL" id="CP106882">
    <property type="protein sequence ID" value="UYG53861.1"/>
    <property type="molecule type" value="Genomic_DNA"/>
</dbReference>
<geneLocation type="plasmid" evidence="8 9">
    <name>unnamed1</name>
</geneLocation>
<dbReference type="RefSeq" id="WP_231043830.1">
    <property type="nucleotide sequence ID" value="NZ_CP106882.1"/>
</dbReference>
<keyword evidence="3 6" id="KW-0812">Transmembrane</keyword>
<feature type="transmembrane region" description="Helical" evidence="6">
    <location>
        <begin position="165"/>
        <end position="184"/>
    </location>
</feature>
<evidence type="ECO:0000256" key="4">
    <source>
        <dbReference type="ARBA" id="ARBA00022989"/>
    </source>
</evidence>
<evidence type="ECO:0000256" key="5">
    <source>
        <dbReference type="ARBA" id="ARBA00023136"/>
    </source>
</evidence>
<dbReference type="PANTHER" id="PTHR32322:SF2">
    <property type="entry name" value="EAMA DOMAIN-CONTAINING PROTEIN"/>
    <property type="match status" value="1"/>
</dbReference>
<dbReference type="SUPFAM" id="SSF103481">
    <property type="entry name" value="Multidrug resistance efflux transporter EmrE"/>
    <property type="match status" value="2"/>
</dbReference>
<evidence type="ECO:0000256" key="6">
    <source>
        <dbReference type="SAM" id="Phobius"/>
    </source>
</evidence>
<evidence type="ECO:0000256" key="2">
    <source>
        <dbReference type="ARBA" id="ARBA00007362"/>
    </source>
</evidence>
<evidence type="ECO:0000259" key="7">
    <source>
        <dbReference type="Pfam" id="PF00892"/>
    </source>
</evidence>
<dbReference type="PANTHER" id="PTHR32322">
    <property type="entry name" value="INNER MEMBRANE TRANSPORTER"/>
    <property type="match status" value="1"/>
</dbReference>
<evidence type="ECO:0000256" key="3">
    <source>
        <dbReference type="ARBA" id="ARBA00022692"/>
    </source>
</evidence>
<keyword evidence="9" id="KW-1185">Reference proteome</keyword>
<feature type="transmembrane region" description="Helical" evidence="6">
    <location>
        <begin position="196"/>
        <end position="217"/>
    </location>
</feature>
<dbReference type="Proteomes" id="UP001162800">
    <property type="component" value="Plasmid unnamed1"/>
</dbReference>
<dbReference type="Pfam" id="PF00892">
    <property type="entry name" value="EamA"/>
    <property type="match status" value="2"/>
</dbReference>
<name>A0ABY6GFK9_9BURK</name>
<feature type="transmembrane region" description="Helical" evidence="6">
    <location>
        <begin position="223"/>
        <end position="247"/>
    </location>
</feature>
<gene>
    <name evidence="8" type="ORF">M9799_18180</name>
</gene>
<reference evidence="8" key="1">
    <citation type="submission" date="2022-09" db="EMBL/GenBank/DDBJ databases">
        <title>The complete genome of Acidovorax sp. 5MLIR.</title>
        <authorList>
            <person name="Liu L."/>
            <person name="Yue J."/>
            <person name="Yang F."/>
            <person name="Yuan J."/>
            <person name="Li L."/>
        </authorList>
    </citation>
    <scope>NUCLEOTIDE SEQUENCE</scope>
    <source>
        <strain evidence="8">5MLIR</strain>
        <plasmid evidence="8">unnamed1</plasmid>
    </source>
</reference>
<feature type="transmembrane region" description="Helical" evidence="6">
    <location>
        <begin position="259"/>
        <end position="279"/>
    </location>
</feature>
<protein>
    <submittedName>
        <fullName evidence="8">DMT family transporter</fullName>
    </submittedName>
</protein>
<dbReference type="Gene3D" id="1.10.3730.20">
    <property type="match status" value="1"/>
</dbReference>
<organism evidence="8 9">
    <name type="scientific">Comamonas endophytica</name>
    <dbReference type="NCBI Taxonomy" id="2949090"/>
    <lineage>
        <taxon>Bacteria</taxon>
        <taxon>Pseudomonadati</taxon>
        <taxon>Pseudomonadota</taxon>
        <taxon>Betaproteobacteria</taxon>
        <taxon>Burkholderiales</taxon>
        <taxon>Comamonadaceae</taxon>
        <taxon>Comamonas</taxon>
    </lineage>
</organism>
<dbReference type="InterPro" id="IPR050638">
    <property type="entry name" value="AA-Vitamin_Transporters"/>
</dbReference>
<comment type="subcellular location">
    <subcellularLocation>
        <location evidence="1">Membrane</location>
        <topology evidence="1">Multi-pass membrane protein</topology>
    </subcellularLocation>
</comment>
<feature type="domain" description="EamA" evidence="7">
    <location>
        <begin position="17"/>
        <end position="150"/>
    </location>
</feature>
<keyword evidence="4 6" id="KW-1133">Transmembrane helix</keyword>
<evidence type="ECO:0000313" key="9">
    <source>
        <dbReference type="Proteomes" id="UP001162800"/>
    </source>
</evidence>
<keyword evidence="8" id="KW-0614">Plasmid</keyword>
<sequence length="320" mass="34336">MFRSSRGAFNGAPRLLTLLALLLPPLLWAGNFIVGRGIRDDLPPGTLAFARHLLALACLLPFCWRNLRKDAALFWQARHALARTALCGMVLFNVLLYFGLQSTEANNAVLFNSAIPLLIGALSLVLLRERLTLRQAAGLAVSTAGILTIVGRGDLQTLLHLRFSGGDLLVLAGVASFALYSIWLRDIPPALNRLSVLCAQIFIATVLMLPLALFELYSGKAPAWSWSAGAAIAYVAVGSSIVATLLYASSVRAFGANRAGLCIHLVPVFGIVLSSVLLGETVRPYHLQGTLLILAGLVICTAKLPLQAVMKGLRRRPLEP</sequence>
<feature type="transmembrane region" description="Helical" evidence="6">
    <location>
        <begin position="106"/>
        <end position="127"/>
    </location>
</feature>
<feature type="transmembrane region" description="Helical" evidence="6">
    <location>
        <begin position="136"/>
        <end position="153"/>
    </location>
</feature>
<dbReference type="InterPro" id="IPR000620">
    <property type="entry name" value="EamA_dom"/>
</dbReference>
<comment type="similarity">
    <text evidence="2">Belongs to the EamA transporter family.</text>
</comment>
<evidence type="ECO:0000313" key="8">
    <source>
        <dbReference type="EMBL" id="UYG53861.1"/>
    </source>
</evidence>
<proteinExistence type="inferred from homology"/>
<dbReference type="InterPro" id="IPR037185">
    <property type="entry name" value="EmrE-like"/>
</dbReference>
<feature type="transmembrane region" description="Helical" evidence="6">
    <location>
        <begin position="45"/>
        <end position="64"/>
    </location>
</feature>
<accession>A0ABY6GFK9</accession>
<feature type="transmembrane region" description="Helical" evidence="6">
    <location>
        <begin position="285"/>
        <end position="306"/>
    </location>
</feature>